<keyword evidence="2" id="KW-1185">Reference proteome</keyword>
<evidence type="ECO:0000313" key="2">
    <source>
        <dbReference type="Proteomes" id="UP000746535"/>
    </source>
</evidence>
<name>A0ABX0YM93_9PSED</name>
<organism evidence="1 2">
    <name type="scientific">Pseudomonas quercus</name>
    <dbReference type="NCBI Taxonomy" id="2722792"/>
    <lineage>
        <taxon>Bacteria</taxon>
        <taxon>Pseudomonadati</taxon>
        <taxon>Pseudomonadota</taxon>
        <taxon>Gammaproteobacteria</taxon>
        <taxon>Pseudomonadales</taxon>
        <taxon>Pseudomonadaceae</taxon>
        <taxon>Pseudomonas</taxon>
    </lineage>
</organism>
<dbReference type="RefSeq" id="WP_168085613.1">
    <property type="nucleotide sequence ID" value="NZ_JAAVJI010000015.1"/>
</dbReference>
<protein>
    <submittedName>
        <fullName evidence="1">Uncharacterized protein</fullName>
    </submittedName>
</protein>
<accession>A0ABX0YM93</accession>
<comment type="caution">
    <text evidence="1">The sequence shown here is derived from an EMBL/GenBank/DDBJ whole genome shotgun (WGS) entry which is preliminary data.</text>
</comment>
<evidence type="ECO:0000313" key="1">
    <source>
        <dbReference type="EMBL" id="NJP03038.1"/>
    </source>
</evidence>
<sequence>MAVKIQKLEGRDIPCEAQRKDKSVAFKITDEAGHNEYRYDDVEAAKRVVELSERDRTESRSRG</sequence>
<dbReference type="Proteomes" id="UP000746535">
    <property type="component" value="Unassembled WGS sequence"/>
</dbReference>
<gene>
    <name evidence="1" type="ORF">HBH25_19520</name>
</gene>
<reference evidence="1 2" key="1">
    <citation type="submission" date="2020-03" db="EMBL/GenBank/DDBJ databases">
        <authorList>
            <person name="Wang L."/>
            <person name="He N."/>
            <person name="Li Y."/>
            <person name="Fang Y."/>
            <person name="Zhang F."/>
        </authorList>
    </citation>
    <scope>NUCLEOTIDE SEQUENCE [LARGE SCALE GENOMIC DNA]</scope>
    <source>
        <strain evidence="2">hsmgli-8</strain>
    </source>
</reference>
<proteinExistence type="predicted"/>
<dbReference type="EMBL" id="JAAVJI010000015">
    <property type="protein sequence ID" value="NJP03038.1"/>
    <property type="molecule type" value="Genomic_DNA"/>
</dbReference>